<comment type="caution">
    <text evidence="1">The sequence shown here is derived from an EMBL/GenBank/DDBJ whole genome shotgun (WGS) entry which is preliminary data.</text>
</comment>
<organism evidence="1 2">
    <name type="scientific">Parelaphostrongylus tenuis</name>
    <name type="common">Meningeal worm</name>
    <dbReference type="NCBI Taxonomy" id="148309"/>
    <lineage>
        <taxon>Eukaryota</taxon>
        <taxon>Metazoa</taxon>
        <taxon>Ecdysozoa</taxon>
        <taxon>Nematoda</taxon>
        <taxon>Chromadorea</taxon>
        <taxon>Rhabditida</taxon>
        <taxon>Rhabditina</taxon>
        <taxon>Rhabditomorpha</taxon>
        <taxon>Strongyloidea</taxon>
        <taxon>Metastrongylidae</taxon>
        <taxon>Parelaphostrongylus</taxon>
    </lineage>
</organism>
<evidence type="ECO:0000313" key="1">
    <source>
        <dbReference type="EMBL" id="KAJ1357032.1"/>
    </source>
</evidence>
<dbReference type="AlphaFoldDB" id="A0AAD5MEB9"/>
<keyword evidence="2" id="KW-1185">Reference proteome</keyword>
<name>A0AAD5MEB9_PARTN</name>
<dbReference type="Proteomes" id="UP001196413">
    <property type="component" value="Unassembled WGS sequence"/>
</dbReference>
<gene>
    <name evidence="1" type="ORF">KIN20_015050</name>
</gene>
<accession>A0AAD5MEB9</accession>
<sequence length="96" mass="10798">MYGVERYRGKGYTVFLTGSFHALPRKTSVVGPVNVNTDCVFVGRPVFKAAFLVSTDKLSVESFHDKLWDLEEEADLCRFTAIRYACGILVAYARLI</sequence>
<reference evidence="1" key="1">
    <citation type="submission" date="2021-06" db="EMBL/GenBank/DDBJ databases">
        <title>Parelaphostrongylus tenuis whole genome reference sequence.</title>
        <authorList>
            <person name="Garwood T.J."/>
            <person name="Larsen P.A."/>
            <person name="Fountain-Jones N.M."/>
            <person name="Garbe J.R."/>
            <person name="Macchietto M.G."/>
            <person name="Kania S.A."/>
            <person name="Gerhold R.W."/>
            <person name="Richards J.E."/>
            <person name="Wolf T.M."/>
        </authorList>
    </citation>
    <scope>NUCLEOTIDE SEQUENCE</scope>
    <source>
        <strain evidence="1">MNPRO001-30</strain>
        <tissue evidence="1">Meninges</tissue>
    </source>
</reference>
<protein>
    <submittedName>
        <fullName evidence="1">Uncharacterized protein</fullName>
    </submittedName>
</protein>
<evidence type="ECO:0000313" key="2">
    <source>
        <dbReference type="Proteomes" id="UP001196413"/>
    </source>
</evidence>
<dbReference type="EMBL" id="JAHQIW010003000">
    <property type="protein sequence ID" value="KAJ1357032.1"/>
    <property type="molecule type" value="Genomic_DNA"/>
</dbReference>
<proteinExistence type="predicted"/>